<dbReference type="Proteomes" id="UP000282656">
    <property type="component" value="Unassembled WGS sequence"/>
</dbReference>
<evidence type="ECO:0000313" key="1">
    <source>
        <dbReference type="EMBL" id="RKH72470.1"/>
    </source>
</evidence>
<dbReference type="RefSeq" id="WP_121722713.1">
    <property type="nucleotide sequence ID" value="NZ_RAWM01000008.1"/>
</dbReference>
<proteinExistence type="predicted"/>
<reference evidence="2" key="1">
    <citation type="submission" date="2018-09" db="EMBL/GenBank/DDBJ databases">
        <authorList>
            <person name="Livingstone P.G."/>
            <person name="Whitworth D.E."/>
        </authorList>
    </citation>
    <scope>NUCLEOTIDE SEQUENCE [LARGE SCALE GENOMIC DNA]</scope>
    <source>
        <strain evidence="2">AB047A</strain>
    </source>
</reference>
<accession>A0A3A8QZX8</accession>
<organism evidence="1 2">
    <name type="scientific">Corallococcus interemptor</name>
    <dbReference type="NCBI Taxonomy" id="2316720"/>
    <lineage>
        <taxon>Bacteria</taxon>
        <taxon>Pseudomonadati</taxon>
        <taxon>Myxococcota</taxon>
        <taxon>Myxococcia</taxon>
        <taxon>Myxococcales</taxon>
        <taxon>Cystobacterineae</taxon>
        <taxon>Myxococcaceae</taxon>
        <taxon>Corallococcus</taxon>
    </lineage>
</organism>
<dbReference type="AlphaFoldDB" id="A0A3A8QZX8"/>
<sequence>METLDSEQRSGSGPLYISHPGDYTGDTWHAAAAMVLNPRVRVVLTVSNDSKEVETAPSIDAFYHAIRLGDRCERVTGVKLEKVEGKVNGKPKAYQHRNTTQTRLGLPVGLIYQSTSVILREIATQGLADVRTRLQLGLCADLSDEQERKIKRRAKEWLDNLFSSREGITTVVLINGRMEGYNPQHNLDADRLKDIATAVSQVPGAYFLVMGNRFKLQSGDAPKWLTEAHPRKLEAPSNTQSPVEDLFDVAGIGSQLDRWRGTAAFWREVANSAYGREKRVKFVGGRSGSTDIAAFMGVDVLSWDHFLPDDIEYLRMRVTAPDLMRVCHLPDGKKPKTAEFFVSQDVALLGPAVCEMLKAAPNAPYVTPPILVMGSKNQKKLQQKAQVKKKLESKDEAPSDSAPGVVVDVFNVWRSLFLVPEWIPRGGQLEVAQTYAVDGRSFPTI</sequence>
<dbReference type="EMBL" id="RAWM01000008">
    <property type="protein sequence ID" value="RKH72470.1"/>
    <property type="molecule type" value="Genomic_DNA"/>
</dbReference>
<evidence type="ECO:0000313" key="2">
    <source>
        <dbReference type="Proteomes" id="UP000282656"/>
    </source>
</evidence>
<gene>
    <name evidence="1" type="ORF">D7X96_05155</name>
</gene>
<keyword evidence="2" id="KW-1185">Reference proteome</keyword>
<protein>
    <submittedName>
        <fullName evidence="1">Uncharacterized protein</fullName>
    </submittedName>
</protein>
<name>A0A3A8QZX8_9BACT</name>
<dbReference type="OrthoDB" id="9921454at2"/>
<comment type="caution">
    <text evidence="1">The sequence shown here is derived from an EMBL/GenBank/DDBJ whole genome shotgun (WGS) entry which is preliminary data.</text>
</comment>